<evidence type="ECO:0000313" key="1">
    <source>
        <dbReference type="Ensembl" id="ENSCPRP00005016913.1"/>
    </source>
</evidence>
<dbReference type="AlphaFoldDB" id="A0A7M4EZN4"/>
<accession>A0A7M4EZN4</accession>
<reference evidence="1" key="2">
    <citation type="submission" date="2025-09" db="UniProtKB">
        <authorList>
            <consortium name="Ensembl"/>
        </authorList>
    </citation>
    <scope>IDENTIFICATION</scope>
</reference>
<name>A0A7M4EZN4_CROPO</name>
<dbReference type="GeneTree" id="ENSGT00960000192198"/>
<dbReference type="Proteomes" id="UP000594220">
    <property type="component" value="Unplaced"/>
</dbReference>
<reference evidence="1" key="1">
    <citation type="submission" date="2025-08" db="UniProtKB">
        <authorList>
            <consortium name="Ensembl"/>
        </authorList>
    </citation>
    <scope>IDENTIFICATION</scope>
</reference>
<protein>
    <submittedName>
        <fullName evidence="1">Uncharacterized protein</fullName>
    </submittedName>
</protein>
<organism evidence="1 2">
    <name type="scientific">Crocodylus porosus</name>
    <name type="common">Saltwater crocodile</name>
    <name type="synonym">Estuarine crocodile</name>
    <dbReference type="NCBI Taxonomy" id="8502"/>
    <lineage>
        <taxon>Eukaryota</taxon>
        <taxon>Metazoa</taxon>
        <taxon>Chordata</taxon>
        <taxon>Craniata</taxon>
        <taxon>Vertebrata</taxon>
        <taxon>Euteleostomi</taxon>
        <taxon>Archelosauria</taxon>
        <taxon>Archosauria</taxon>
        <taxon>Crocodylia</taxon>
        <taxon>Longirostres</taxon>
        <taxon>Crocodylidae</taxon>
        <taxon>Crocodylus</taxon>
    </lineage>
</organism>
<keyword evidence="2" id="KW-1185">Reference proteome</keyword>
<dbReference type="Ensembl" id="ENSCPRT00005019803.1">
    <property type="protein sequence ID" value="ENSCPRP00005016913.1"/>
    <property type="gene ID" value="ENSCPRG00005011779.1"/>
</dbReference>
<evidence type="ECO:0000313" key="2">
    <source>
        <dbReference type="Proteomes" id="UP000594220"/>
    </source>
</evidence>
<proteinExistence type="predicted"/>
<dbReference type="OMA" id="CIGSFIW"/>
<sequence>MLSCNPLLSCIGLHHNHILSPALIIQIHQGSEVTIEEVKLEDLRDVTLNNLVHDLCIGSFIWVSCTDPGHNGAHRAVLFHKNVKFILFKDRWIVI</sequence>